<evidence type="ECO:0000256" key="1">
    <source>
        <dbReference type="SAM" id="Phobius"/>
    </source>
</evidence>
<dbReference type="Gene3D" id="1.20.1070.10">
    <property type="entry name" value="Rhodopsin 7-helix transmembrane proteins"/>
    <property type="match status" value="1"/>
</dbReference>
<dbReference type="EMBL" id="HBIO01017709">
    <property type="protein sequence ID" value="CAE0468735.1"/>
    <property type="molecule type" value="Transcribed_RNA"/>
</dbReference>
<accession>A0A7S3Q7Z1</accession>
<keyword evidence="1" id="KW-0812">Transmembrane</keyword>
<evidence type="ECO:0000313" key="2">
    <source>
        <dbReference type="EMBL" id="CAE0468735.1"/>
    </source>
</evidence>
<feature type="transmembrane region" description="Helical" evidence="1">
    <location>
        <begin position="321"/>
        <end position="340"/>
    </location>
</feature>
<feature type="transmembrane region" description="Helical" evidence="1">
    <location>
        <begin position="227"/>
        <end position="248"/>
    </location>
</feature>
<feature type="transmembrane region" description="Helical" evidence="1">
    <location>
        <begin position="128"/>
        <end position="147"/>
    </location>
</feature>
<sequence length="469" mass="53017">MCMMSVADIIGTLAMTLGPLLMPRDDLSSLLDQVVSMYSESAGGASTSTDTISHFSDQIEIWVHWWESISPQMIGNWKTCEGQGFMVTFGMFTAFAYNGSLCVYYAFSLCGKIRESTIHKYVEPALHLFPLLVGILVSIPPLFQQMYNPIKNDTWCTVKALGCSSRIQEGGGKNGTSQDMHYYSSFQDYEMKELWCAVDKNNSVSCRNDLADCYRGTKLYEMMIPKVVLGVASLNYALIAMSFIMIIYKTIKTETQLREWAEVHKLIYRRKVENERQLLGDAQKNTKVIICQVFAYTLAYAIWGTVAVFKSQTYDTSRILMQFYLVLSPIQGVLNFIIFISHKIYNYRLTHPETTRWQVLKLLVKGDGDHPVVLISMALDEMKKHEFAERDHDIEQEKSIVAGSETNCVIQFPPITMNISHKSSTEEQGDNISVDDAVSPVCDSNDSRCLSGYDDIMSSYSAVSKELIL</sequence>
<protein>
    <submittedName>
        <fullName evidence="2">Uncharacterized protein</fullName>
    </submittedName>
</protein>
<feature type="transmembrane region" description="Helical" evidence="1">
    <location>
        <begin position="85"/>
        <end position="107"/>
    </location>
</feature>
<keyword evidence="1" id="KW-0472">Membrane</keyword>
<name>A0A7S3Q7Z1_9STRA</name>
<dbReference type="AlphaFoldDB" id="A0A7S3Q7Z1"/>
<proteinExistence type="predicted"/>
<reference evidence="2" key="1">
    <citation type="submission" date="2021-01" db="EMBL/GenBank/DDBJ databases">
        <authorList>
            <person name="Corre E."/>
            <person name="Pelletier E."/>
            <person name="Niang G."/>
            <person name="Scheremetjew M."/>
            <person name="Finn R."/>
            <person name="Kale V."/>
            <person name="Holt S."/>
            <person name="Cochrane G."/>
            <person name="Meng A."/>
            <person name="Brown T."/>
            <person name="Cohen L."/>
        </authorList>
    </citation>
    <scope>NUCLEOTIDE SEQUENCE</scope>
    <source>
        <strain evidence="2">MM31A-1</strain>
    </source>
</reference>
<feature type="transmembrane region" description="Helical" evidence="1">
    <location>
        <begin position="288"/>
        <end position="309"/>
    </location>
</feature>
<gene>
    <name evidence="2" type="ORF">CDEB00056_LOCUS13588</name>
</gene>
<keyword evidence="1" id="KW-1133">Transmembrane helix</keyword>
<organism evidence="2">
    <name type="scientific">Chaetoceros debilis</name>
    <dbReference type="NCBI Taxonomy" id="122233"/>
    <lineage>
        <taxon>Eukaryota</taxon>
        <taxon>Sar</taxon>
        <taxon>Stramenopiles</taxon>
        <taxon>Ochrophyta</taxon>
        <taxon>Bacillariophyta</taxon>
        <taxon>Coscinodiscophyceae</taxon>
        <taxon>Chaetocerotophycidae</taxon>
        <taxon>Chaetocerotales</taxon>
        <taxon>Chaetocerotaceae</taxon>
        <taxon>Chaetoceros</taxon>
    </lineage>
</organism>